<evidence type="ECO:0000256" key="2">
    <source>
        <dbReference type="ARBA" id="ARBA00008017"/>
    </source>
</evidence>
<dbReference type="Gene3D" id="3.30.70.100">
    <property type="match status" value="1"/>
</dbReference>
<feature type="domain" description="Mechanosensitive ion channel MscS" evidence="8">
    <location>
        <begin position="114"/>
        <end position="175"/>
    </location>
</feature>
<dbReference type="AlphaFoldDB" id="A0A2T0X1R5"/>
<evidence type="ECO:0000256" key="1">
    <source>
        <dbReference type="ARBA" id="ARBA00004651"/>
    </source>
</evidence>
<comment type="similarity">
    <text evidence="2 7">Belongs to the MscS (TC 1.A.23) family.</text>
</comment>
<feature type="domain" description="Mechanosensitive ion channel MscS C-terminal" evidence="9">
    <location>
        <begin position="188"/>
        <end position="271"/>
    </location>
</feature>
<dbReference type="InterPro" id="IPR010920">
    <property type="entry name" value="LSM_dom_sf"/>
</dbReference>
<dbReference type="GO" id="GO:0008381">
    <property type="term" value="F:mechanosensitive monoatomic ion channel activity"/>
    <property type="evidence" value="ECO:0007669"/>
    <property type="project" value="InterPro"/>
</dbReference>
<keyword evidence="7" id="KW-0997">Cell inner membrane</keyword>
<evidence type="ECO:0000256" key="6">
    <source>
        <dbReference type="ARBA" id="ARBA00023136"/>
    </source>
</evidence>
<dbReference type="GO" id="GO:0005886">
    <property type="term" value="C:plasma membrane"/>
    <property type="evidence" value="ECO:0007669"/>
    <property type="project" value="UniProtKB-SubCell"/>
</dbReference>
<keyword evidence="6 7" id="KW-0472">Membrane</keyword>
<gene>
    <name evidence="10" type="ORF">BCF33_1755</name>
</gene>
<dbReference type="SUPFAM" id="SSF50182">
    <property type="entry name" value="Sm-like ribonucleoproteins"/>
    <property type="match status" value="1"/>
</dbReference>
<organism evidence="10 11">
    <name type="scientific">Hasllibacter halocynthiae</name>
    <dbReference type="NCBI Taxonomy" id="595589"/>
    <lineage>
        <taxon>Bacteria</taxon>
        <taxon>Pseudomonadati</taxon>
        <taxon>Pseudomonadota</taxon>
        <taxon>Alphaproteobacteria</taxon>
        <taxon>Rhodobacterales</taxon>
        <taxon>Roseobacteraceae</taxon>
        <taxon>Hasllibacter</taxon>
    </lineage>
</organism>
<evidence type="ECO:0000256" key="7">
    <source>
        <dbReference type="RuleBase" id="RU369025"/>
    </source>
</evidence>
<keyword evidence="11" id="KW-1185">Reference proteome</keyword>
<evidence type="ECO:0000256" key="5">
    <source>
        <dbReference type="ARBA" id="ARBA00022989"/>
    </source>
</evidence>
<dbReference type="Pfam" id="PF21082">
    <property type="entry name" value="MS_channel_3rd"/>
    <property type="match status" value="1"/>
</dbReference>
<reference evidence="10 11" key="1">
    <citation type="submission" date="2018-03" db="EMBL/GenBank/DDBJ databases">
        <title>Genomic Encyclopedia of Archaeal and Bacterial Type Strains, Phase II (KMG-II): from individual species to whole genera.</title>
        <authorList>
            <person name="Goeker M."/>
        </authorList>
    </citation>
    <scope>NUCLEOTIDE SEQUENCE [LARGE SCALE GENOMIC DNA]</scope>
    <source>
        <strain evidence="10 11">DSM 29318</strain>
    </source>
</reference>
<keyword evidence="4 7" id="KW-0812">Transmembrane</keyword>
<sequence length="300" mass="32531">MEEDNAGDVAATLLVQLQGWSAGLVEALPRIGVALVVLALAVLAVAIGRSVIARLGRRLRPNLVEVLQLLLSVGVWLVFGLVALTIVFPSITPGSALATLGLGSVAIGFAFKETFENFLAGILILLREPFKIGDFVECDSVEGQIERITIRDTRLRQTDGQLVVVPNHDLFHNPVVVRTDRDLRRAAITVGVAYGEDVDAAREVIADAIRAVDSVRDDVHDVQVFAKAFASSSIDFEVAWWTGSTPLDIRSSRDQVVAAIKRALDESGIEIPFPYRTLTFKEPLALGREGQDGDRREAAE</sequence>
<feature type="transmembrane region" description="Helical" evidence="7">
    <location>
        <begin position="27"/>
        <end position="48"/>
    </location>
</feature>
<dbReference type="SUPFAM" id="SSF82689">
    <property type="entry name" value="Mechanosensitive channel protein MscS (YggB), C-terminal domain"/>
    <property type="match status" value="1"/>
</dbReference>
<dbReference type="Pfam" id="PF00924">
    <property type="entry name" value="MS_channel_2nd"/>
    <property type="match status" value="1"/>
</dbReference>
<keyword evidence="7" id="KW-0407">Ion channel</keyword>
<keyword evidence="7" id="KW-0406">Ion transport</keyword>
<evidence type="ECO:0000259" key="8">
    <source>
        <dbReference type="Pfam" id="PF00924"/>
    </source>
</evidence>
<dbReference type="RefSeq" id="WP_211292373.1">
    <property type="nucleotide sequence ID" value="NZ_PVTT01000002.1"/>
</dbReference>
<comment type="caution">
    <text evidence="10">The sequence shown here is derived from an EMBL/GenBank/DDBJ whole genome shotgun (WGS) entry which is preliminary data.</text>
</comment>
<dbReference type="InterPro" id="IPR045275">
    <property type="entry name" value="MscS_archaea/bacteria_type"/>
</dbReference>
<keyword evidence="5 7" id="KW-1133">Transmembrane helix</keyword>
<dbReference type="InterPro" id="IPR049278">
    <property type="entry name" value="MS_channel_C"/>
</dbReference>
<name>A0A2T0X1R5_9RHOB</name>
<evidence type="ECO:0000259" key="9">
    <source>
        <dbReference type="Pfam" id="PF21082"/>
    </source>
</evidence>
<dbReference type="EMBL" id="PVTT01000002">
    <property type="protein sequence ID" value="PRY92892.1"/>
    <property type="molecule type" value="Genomic_DNA"/>
</dbReference>
<evidence type="ECO:0000256" key="4">
    <source>
        <dbReference type="ARBA" id="ARBA00022692"/>
    </source>
</evidence>
<comment type="subcellular location">
    <subcellularLocation>
        <location evidence="7">Cell inner membrane</location>
        <topology evidence="7">Multi-pass membrane protein</topology>
    </subcellularLocation>
    <subcellularLocation>
        <location evidence="1">Cell membrane</location>
        <topology evidence="1">Multi-pass membrane protein</topology>
    </subcellularLocation>
</comment>
<dbReference type="PANTHER" id="PTHR30221">
    <property type="entry name" value="SMALL-CONDUCTANCE MECHANOSENSITIVE CHANNEL"/>
    <property type="match status" value="1"/>
</dbReference>
<keyword evidence="7" id="KW-0813">Transport</keyword>
<dbReference type="InterPro" id="IPR023408">
    <property type="entry name" value="MscS_beta-dom_sf"/>
</dbReference>
<dbReference type="Gene3D" id="1.10.287.1260">
    <property type="match status" value="1"/>
</dbReference>
<dbReference type="PANTHER" id="PTHR30221:SF1">
    <property type="entry name" value="SMALL-CONDUCTANCE MECHANOSENSITIVE CHANNEL"/>
    <property type="match status" value="1"/>
</dbReference>
<dbReference type="Gene3D" id="2.30.30.60">
    <property type="match status" value="1"/>
</dbReference>
<evidence type="ECO:0000313" key="10">
    <source>
        <dbReference type="EMBL" id="PRY92892.1"/>
    </source>
</evidence>
<feature type="transmembrane region" description="Helical" evidence="7">
    <location>
        <begin position="69"/>
        <end position="88"/>
    </location>
</feature>
<protein>
    <recommendedName>
        <fullName evidence="7">Small-conductance mechanosensitive channel</fullName>
    </recommendedName>
</protein>
<comment type="subunit">
    <text evidence="7">Homoheptamer.</text>
</comment>
<keyword evidence="3" id="KW-1003">Cell membrane</keyword>
<comment type="caution">
    <text evidence="7">Lacks conserved residue(s) required for the propagation of feature annotation.</text>
</comment>
<dbReference type="Proteomes" id="UP000238801">
    <property type="component" value="Unassembled WGS sequence"/>
</dbReference>
<dbReference type="InterPro" id="IPR006685">
    <property type="entry name" value="MscS_channel_2nd"/>
</dbReference>
<comment type="function">
    <text evidence="7">Mechanosensitive channel that participates in the regulation of osmotic pressure changes within the cell, opening in response to stretch forces in the membrane lipid bilayer, without the need for other proteins. Contributes to normal resistance to hypoosmotic shock. Forms an ion channel of 1.0 nanosiemens conductance with a slight preference for anions.</text>
</comment>
<proteinExistence type="inferred from homology"/>
<dbReference type="InterPro" id="IPR011066">
    <property type="entry name" value="MscS_channel_C_sf"/>
</dbReference>
<evidence type="ECO:0000313" key="11">
    <source>
        <dbReference type="Proteomes" id="UP000238801"/>
    </source>
</evidence>
<accession>A0A2T0X1R5</accession>
<evidence type="ECO:0000256" key="3">
    <source>
        <dbReference type="ARBA" id="ARBA00022475"/>
    </source>
</evidence>